<dbReference type="EMBL" id="JANPWB010000004">
    <property type="protein sequence ID" value="KAJ1191612.1"/>
    <property type="molecule type" value="Genomic_DNA"/>
</dbReference>
<accession>A0AAV7UVI8</accession>
<proteinExistence type="predicted"/>
<gene>
    <name evidence="2" type="ORF">NDU88_000928</name>
</gene>
<keyword evidence="3" id="KW-1185">Reference proteome</keyword>
<sequence>MEGAAPGVPGGTGGACGLYESGQAQRDRAVKLDGEEERGGCEEPGGPGNTPGAQSRWALSLIPTRAGIERKPSEGRRDLLDPRECIKPQHGQRAPTGPRDRHQRPGRSETGPTTEKLMPRGAEEWPWGAINSPEP</sequence>
<feature type="region of interest" description="Disordered" evidence="1">
    <location>
        <begin position="1"/>
        <end position="135"/>
    </location>
</feature>
<evidence type="ECO:0000256" key="1">
    <source>
        <dbReference type="SAM" id="MobiDB-lite"/>
    </source>
</evidence>
<evidence type="ECO:0000313" key="3">
    <source>
        <dbReference type="Proteomes" id="UP001066276"/>
    </source>
</evidence>
<evidence type="ECO:0000313" key="2">
    <source>
        <dbReference type="EMBL" id="KAJ1191612.1"/>
    </source>
</evidence>
<dbReference type="Proteomes" id="UP001066276">
    <property type="component" value="Chromosome 2_2"/>
</dbReference>
<protein>
    <submittedName>
        <fullName evidence="2">Uncharacterized protein</fullName>
    </submittedName>
</protein>
<feature type="compositionally biased region" description="Basic and acidic residues" evidence="1">
    <location>
        <begin position="67"/>
        <end position="87"/>
    </location>
</feature>
<dbReference type="AlphaFoldDB" id="A0AAV7UVI8"/>
<feature type="compositionally biased region" description="Basic and acidic residues" evidence="1">
    <location>
        <begin position="25"/>
        <end position="41"/>
    </location>
</feature>
<name>A0AAV7UVI8_PLEWA</name>
<organism evidence="2 3">
    <name type="scientific">Pleurodeles waltl</name>
    <name type="common">Iberian ribbed newt</name>
    <dbReference type="NCBI Taxonomy" id="8319"/>
    <lineage>
        <taxon>Eukaryota</taxon>
        <taxon>Metazoa</taxon>
        <taxon>Chordata</taxon>
        <taxon>Craniata</taxon>
        <taxon>Vertebrata</taxon>
        <taxon>Euteleostomi</taxon>
        <taxon>Amphibia</taxon>
        <taxon>Batrachia</taxon>
        <taxon>Caudata</taxon>
        <taxon>Salamandroidea</taxon>
        <taxon>Salamandridae</taxon>
        <taxon>Pleurodelinae</taxon>
        <taxon>Pleurodeles</taxon>
    </lineage>
</organism>
<reference evidence="2" key="1">
    <citation type="journal article" date="2022" name="bioRxiv">
        <title>Sequencing and chromosome-scale assembly of the giantPleurodeles waltlgenome.</title>
        <authorList>
            <person name="Brown T."/>
            <person name="Elewa A."/>
            <person name="Iarovenko S."/>
            <person name="Subramanian E."/>
            <person name="Araus A.J."/>
            <person name="Petzold A."/>
            <person name="Susuki M."/>
            <person name="Suzuki K.-i.T."/>
            <person name="Hayashi T."/>
            <person name="Toyoda A."/>
            <person name="Oliveira C."/>
            <person name="Osipova E."/>
            <person name="Leigh N.D."/>
            <person name="Simon A."/>
            <person name="Yun M.H."/>
        </authorList>
    </citation>
    <scope>NUCLEOTIDE SEQUENCE</scope>
    <source>
        <strain evidence="2">20211129_DDA</strain>
        <tissue evidence="2">Liver</tissue>
    </source>
</reference>
<comment type="caution">
    <text evidence="2">The sequence shown here is derived from an EMBL/GenBank/DDBJ whole genome shotgun (WGS) entry which is preliminary data.</text>
</comment>